<keyword evidence="4" id="KW-1185">Reference proteome</keyword>
<dbReference type="InterPro" id="IPR023631">
    <property type="entry name" value="Amidase_dom"/>
</dbReference>
<dbReference type="PANTHER" id="PTHR46310:SF7">
    <property type="entry name" value="AMIDASE 1"/>
    <property type="match status" value="1"/>
</dbReference>
<dbReference type="InterPro" id="IPR036928">
    <property type="entry name" value="AS_sf"/>
</dbReference>
<evidence type="ECO:0000313" key="4">
    <source>
        <dbReference type="Proteomes" id="UP000285146"/>
    </source>
</evidence>
<reference evidence="3 4" key="1">
    <citation type="submission" date="2015-09" db="EMBL/GenBank/DDBJ databases">
        <title>Host preference determinants of Valsa canker pathogens revealed by comparative genomics.</title>
        <authorList>
            <person name="Yin Z."/>
            <person name="Huang L."/>
        </authorList>
    </citation>
    <scope>NUCLEOTIDE SEQUENCE [LARGE SCALE GENOMIC DNA]</scope>
    <source>
        <strain evidence="3 4">SXYLt</strain>
    </source>
</reference>
<evidence type="ECO:0000259" key="2">
    <source>
        <dbReference type="Pfam" id="PF01425"/>
    </source>
</evidence>
<comment type="caution">
    <text evidence="3">The sequence shown here is derived from an EMBL/GenBank/DDBJ whole genome shotgun (WGS) entry which is preliminary data.</text>
</comment>
<organism evidence="3 4">
    <name type="scientific">Cytospora leucostoma</name>
    <dbReference type="NCBI Taxonomy" id="1230097"/>
    <lineage>
        <taxon>Eukaryota</taxon>
        <taxon>Fungi</taxon>
        <taxon>Dikarya</taxon>
        <taxon>Ascomycota</taxon>
        <taxon>Pezizomycotina</taxon>
        <taxon>Sordariomycetes</taxon>
        <taxon>Sordariomycetidae</taxon>
        <taxon>Diaporthales</taxon>
        <taxon>Cytosporaceae</taxon>
        <taxon>Cytospora</taxon>
    </lineage>
</organism>
<feature type="domain" description="Amidase" evidence="2">
    <location>
        <begin position="189"/>
        <end position="356"/>
    </location>
</feature>
<sequence length="654" mass="71225">MALKHLITCVVAGIDYLVHPQILGSVEESVRADQIIPVVVLSEKEVNAGPEELWDTLHHLVDNDDVCTDEFTGIIVVSPSASGAGSREVVGNHDASDGYLGRFSAIYHLAGGPIASQGQNELPSGPYFLSGPNLHQAWRLYPDDLEAFTFGLIPEDVHEPHRFQAVTSQSSDGFSKTIPVPSRFYHRPDEKRPLAGARISLGDTLDAEGVKTTLSSRAWAELYPAADASAAYVRALLGLGAVVVGKTKTTQLAAAGGADWVDAQSPANPRGDRYQGASGSSAGAAASLAGYGWLDYAVGGDSIGGVREPAAYHGLYAIRPTIGSASLEGVRVNSPRYDTIGLLGRGLDHLVSVVKHSLDVPDGSVTLPRRIIYPTDFFPLPDPDQQKLVEDFVGKLEGYLGVRHAKISLAKLWQDKPPAESDAMQSYMEKAPFWSLCYDYYRASDHFRSDYHNKFDREPFVEATPALYWGIGANVTSDEYDTYLTELETFRTWFDDTVMSLSYEQSDDAILVLPCGSDGPNYRDSPPDEPTAFKGIDSRLLSPILGTPEIVVPFAQLPYKSRVTRTIEYRPVCISLMGSRGSDLTLLRLAEETLRTTGWRTHVDTGRYTFPVGLYDGQRVKDKEDGGGHDAAPTKLHADDAVAGMEEEEPLDEL</sequence>
<proteinExistence type="predicted"/>
<feature type="compositionally biased region" description="Acidic residues" evidence="1">
    <location>
        <begin position="645"/>
        <end position="654"/>
    </location>
</feature>
<feature type="compositionally biased region" description="Basic and acidic residues" evidence="1">
    <location>
        <begin position="619"/>
        <end position="628"/>
    </location>
</feature>
<gene>
    <name evidence="3" type="ORF">VPNG_04455</name>
</gene>
<evidence type="ECO:0000313" key="3">
    <source>
        <dbReference type="EMBL" id="ROW13500.1"/>
    </source>
</evidence>
<dbReference type="PANTHER" id="PTHR46310">
    <property type="entry name" value="AMIDASE 1"/>
    <property type="match status" value="1"/>
</dbReference>
<evidence type="ECO:0000256" key="1">
    <source>
        <dbReference type="SAM" id="MobiDB-lite"/>
    </source>
</evidence>
<feature type="region of interest" description="Disordered" evidence="1">
    <location>
        <begin position="619"/>
        <end position="654"/>
    </location>
</feature>
<dbReference type="STRING" id="1230097.A0A423XC04"/>
<dbReference type="Pfam" id="PF01425">
    <property type="entry name" value="Amidase"/>
    <property type="match status" value="1"/>
</dbReference>
<dbReference type="Proteomes" id="UP000285146">
    <property type="component" value="Unassembled WGS sequence"/>
</dbReference>
<dbReference type="OrthoDB" id="5423360at2759"/>
<name>A0A423XC04_9PEZI</name>
<dbReference type="Gene3D" id="3.90.1300.10">
    <property type="entry name" value="Amidase signature (AS) domain"/>
    <property type="match status" value="1"/>
</dbReference>
<dbReference type="EMBL" id="LKEB01000019">
    <property type="protein sequence ID" value="ROW13500.1"/>
    <property type="molecule type" value="Genomic_DNA"/>
</dbReference>
<dbReference type="InParanoid" id="A0A423XC04"/>
<accession>A0A423XC04</accession>
<dbReference type="SUPFAM" id="SSF75304">
    <property type="entry name" value="Amidase signature (AS) enzymes"/>
    <property type="match status" value="1"/>
</dbReference>
<dbReference type="AlphaFoldDB" id="A0A423XC04"/>
<protein>
    <recommendedName>
        <fullName evidence="2">Amidase domain-containing protein</fullName>
    </recommendedName>
</protein>